<gene>
    <name evidence="2" type="ORF">M6B38_395110</name>
</gene>
<dbReference type="Proteomes" id="UP001140949">
    <property type="component" value="Unassembled WGS sequence"/>
</dbReference>
<organism evidence="2 3">
    <name type="scientific">Iris pallida</name>
    <name type="common">Sweet iris</name>
    <dbReference type="NCBI Taxonomy" id="29817"/>
    <lineage>
        <taxon>Eukaryota</taxon>
        <taxon>Viridiplantae</taxon>
        <taxon>Streptophyta</taxon>
        <taxon>Embryophyta</taxon>
        <taxon>Tracheophyta</taxon>
        <taxon>Spermatophyta</taxon>
        <taxon>Magnoliopsida</taxon>
        <taxon>Liliopsida</taxon>
        <taxon>Asparagales</taxon>
        <taxon>Iridaceae</taxon>
        <taxon>Iridoideae</taxon>
        <taxon>Irideae</taxon>
        <taxon>Iris</taxon>
    </lineage>
</organism>
<evidence type="ECO:0000313" key="2">
    <source>
        <dbReference type="EMBL" id="KAJ6821076.1"/>
    </source>
</evidence>
<dbReference type="PANTHER" id="PTHR13587">
    <property type="entry name" value="INTEGRATOR COMPLEX SUBUNIT 3"/>
    <property type="match status" value="1"/>
</dbReference>
<dbReference type="Pfam" id="PF10189">
    <property type="entry name" value="Ints3_N"/>
    <property type="match status" value="1"/>
</dbReference>
<evidence type="ECO:0000259" key="1">
    <source>
        <dbReference type="Pfam" id="PF10189"/>
    </source>
</evidence>
<reference evidence="2" key="2">
    <citation type="submission" date="2023-04" db="EMBL/GenBank/DDBJ databases">
        <authorList>
            <person name="Bruccoleri R.E."/>
            <person name="Oakeley E.J."/>
            <person name="Faust A.-M."/>
            <person name="Dessus-Babus S."/>
            <person name="Altorfer M."/>
            <person name="Burckhardt D."/>
            <person name="Oertli M."/>
            <person name="Naumann U."/>
            <person name="Petersen F."/>
            <person name="Wong J."/>
        </authorList>
    </citation>
    <scope>NUCLEOTIDE SEQUENCE</scope>
    <source>
        <strain evidence="2">GSM-AAB239-AS_SAM_17_03QT</strain>
        <tissue evidence="2">Leaf</tissue>
    </source>
</reference>
<name>A0AAX6FXA8_IRIPA</name>
<dbReference type="GO" id="GO:0005737">
    <property type="term" value="C:cytoplasm"/>
    <property type="evidence" value="ECO:0007669"/>
    <property type="project" value="TreeGrafter"/>
</dbReference>
<accession>A0AAX6FXA8</accession>
<proteinExistence type="predicted"/>
<reference evidence="2" key="1">
    <citation type="journal article" date="2023" name="GigaByte">
        <title>Genome assembly of the bearded iris, Iris pallida Lam.</title>
        <authorList>
            <person name="Bruccoleri R.E."/>
            <person name="Oakeley E.J."/>
            <person name="Faust A.M.E."/>
            <person name="Altorfer M."/>
            <person name="Dessus-Babus S."/>
            <person name="Burckhardt D."/>
            <person name="Oertli M."/>
            <person name="Naumann U."/>
            <person name="Petersen F."/>
            <person name="Wong J."/>
        </authorList>
    </citation>
    <scope>NUCLEOTIDE SEQUENCE</scope>
    <source>
        <strain evidence="2">GSM-AAB239-AS_SAM_17_03QT</strain>
    </source>
</reference>
<dbReference type="AlphaFoldDB" id="A0AAX6FXA8"/>
<dbReference type="EMBL" id="JANAVB010025196">
    <property type="protein sequence ID" value="KAJ6821076.1"/>
    <property type="molecule type" value="Genomic_DNA"/>
</dbReference>
<evidence type="ECO:0000313" key="3">
    <source>
        <dbReference type="Proteomes" id="UP001140949"/>
    </source>
</evidence>
<feature type="domain" description="Integrator complex subunit 3 N-terminal" evidence="1">
    <location>
        <begin position="51"/>
        <end position="450"/>
    </location>
</feature>
<dbReference type="PANTHER" id="PTHR13587:SF7">
    <property type="entry name" value="INTEGRATOR COMPLEX SUBUNIT 3"/>
    <property type="match status" value="1"/>
</dbReference>
<dbReference type="InterPro" id="IPR019333">
    <property type="entry name" value="INTS3_N"/>
</dbReference>
<dbReference type="InterPro" id="IPR045334">
    <property type="entry name" value="INTS3"/>
</dbReference>
<sequence length="488" mass="55853">MIDPSFKPSKLVKKAPHKAPDPLEISLQDSYSLCQPQLKPPFPLTIPSPAEYSKLNLAIAYGILTDPHHSKYHLTHLHSIVIDGYDLFATTLLSLSTRSYPELLDSPRSQLLYATNKLVQVSANKVDALLITLLRQIISGNVSETNLWLCSKLLEILMSNWDCLVDEYPMVVTSALFVFLRLLSDHYRLHGAMGFEQLKQMEIRYCIRVLKDCFSLCLQIGRDLVRLLQDLVHIPEFQEIWKGLLDNIVQLYQIRTPSRYFLLRISPEMEAQLRFLLTRVKFGSQKRYQAWFAKKHLCWPGSDTAIIDIVRFICCAHHPSNEIIQSDVISRWAVVGWFLKSCRKHYVEANVKLALFYDWLFFDEKVDNVMNIEPAMLLMIHSLPNYSEITHTLLEFLFLLLENYDVHRKEVIQRGVLAAFSVLVRKGVVPSLEPLTSSRMLAPDLRERLNALISSLNLGVNVNAPAASCGQQMEVDDGLCHTELTNCS</sequence>
<keyword evidence="3" id="KW-1185">Reference proteome</keyword>
<protein>
    <submittedName>
        <fullName evidence="2">Integrator complex subunit 3-like</fullName>
    </submittedName>
</protein>
<comment type="caution">
    <text evidence="2">The sequence shown here is derived from an EMBL/GenBank/DDBJ whole genome shotgun (WGS) entry which is preliminary data.</text>
</comment>